<dbReference type="SMART" id="SM00343">
    <property type="entry name" value="ZnF_C2HC"/>
    <property type="match status" value="2"/>
</dbReference>
<keyword evidence="1" id="KW-0862">Zinc</keyword>
<dbReference type="Pfam" id="PF08284">
    <property type="entry name" value="RVP_2"/>
    <property type="match status" value="1"/>
</dbReference>
<dbReference type="PANTHER" id="PTHR15503:SF42">
    <property type="entry name" value="ZINC FINGER, CCHC-TYPE, RETROTRANSPOSON GAG DOMAIN, ASPARTIC PEPTIDASE DOMAIN PROTEIN-RELATED"/>
    <property type="match status" value="1"/>
</dbReference>
<dbReference type="OrthoDB" id="1751259at2759"/>
<feature type="compositionally biased region" description="Basic and acidic residues" evidence="2">
    <location>
        <begin position="57"/>
        <end position="87"/>
    </location>
</feature>
<reference evidence="5" key="1">
    <citation type="submission" date="2016-04" db="EMBL/GenBank/DDBJ databases">
        <title>Cephalotus genome sequencing.</title>
        <authorList>
            <person name="Fukushima K."/>
            <person name="Hasebe M."/>
            <person name="Fang X."/>
        </authorList>
    </citation>
    <scope>NUCLEOTIDE SEQUENCE [LARGE SCALE GENOMIC DNA]</scope>
    <source>
        <strain evidence="5">cv. St1</strain>
    </source>
</reference>
<dbReference type="InterPro" id="IPR036875">
    <property type="entry name" value="Znf_CCHC_sf"/>
</dbReference>
<evidence type="ECO:0000313" key="4">
    <source>
        <dbReference type="EMBL" id="GAV60351.1"/>
    </source>
</evidence>
<feature type="domain" description="CCHC-type" evidence="3">
    <location>
        <begin position="137"/>
        <end position="153"/>
    </location>
</feature>
<dbReference type="InterPro" id="IPR001878">
    <property type="entry name" value="Znf_CCHC"/>
</dbReference>
<accession>A0A1Q3AX78</accession>
<keyword evidence="1" id="KW-0479">Metal-binding</keyword>
<evidence type="ECO:0000259" key="3">
    <source>
        <dbReference type="PROSITE" id="PS50158"/>
    </source>
</evidence>
<keyword evidence="1" id="KW-0863">Zinc-finger</keyword>
<dbReference type="GO" id="GO:0004190">
    <property type="term" value="F:aspartic-type endopeptidase activity"/>
    <property type="evidence" value="ECO:0007669"/>
    <property type="project" value="InterPro"/>
</dbReference>
<name>A0A1Q3AX78_CEPFO</name>
<keyword evidence="5" id="KW-1185">Reference proteome</keyword>
<dbReference type="InParanoid" id="A0A1Q3AX78"/>
<dbReference type="InterPro" id="IPR032567">
    <property type="entry name" value="RTL1-rel"/>
</dbReference>
<proteinExistence type="predicted"/>
<dbReference type="PROSITE" id="PS50158">
    <property type="entry name" value="ZF_CCHC"/>
    <property type="match status" value="2"/>
</dbReference>
<dbReference type="EMBL" id="BDDD01000145">
    <property type="protein sequence ID" value="GAV60351.1"/>
    <property type="molecule type" value="Genomic_DNA"/>
</dbReference>
<dbReference type="InterPro" id="IPR001969">
    <property type="entry name" value="Aspartic_peptidase_AS"/>
</dbReference>
<sequence length="247" mass="27657">MSRYATHLVSTEERRATIFSYGLKPYIRRLVIAQDLQTYDAVLRWALRIEIDTKRYQQRRTEQGHGKRKVGESSDNKNKKARSDGGQDTKICQECGKTHRGKCLYGTDVCYKCGKQGHLAKECQQRSNQTPNQWVIRCYNCGQEGHMSNHCTRPKMGGQGGNGAQQQRAPVRTYAMTAEEVENPNDMVTGTFPVCSRSAYVLFDTGATHSFVSLSFARYLSTPSQDLEIGLAVETPSGNTLVADNVC</sequence>
<dbReference type="GO" id="GO:0008270">
    <property type="term" value="F:zinc ion binding"/>
    <property type="evidence" value="ECO:0007669"/>
    <property type="project" value="UniProtKB-KW"/>
</dbReference>
<evidence type="ECO:0000313" key="5">
    <source>
        <dbReference type="Proteomes" id="UP000187406"/>
    </source>
</evidence>
<protein>
    <submittedName>
        <fullName evidence="4">Zf-CCHC domain-containing protein/RVP_2 domain-containing protein</fullName>
    </submittedName>
</protein>
<dbReference type="SUPFAM" id="SSF57756">
    <property type="entry name" value="Retrovirus zinc finger-like domains"/>
    <property type="match status" value="1"/>
</dbReference>
<dbReference type="GO" id="GO:0006508">
    <property type="term" value="P:proteolysis"/>
    <property type="evidence" value="ECO:0007669"/>
    <property type="project" value="InterPro"/>
</dbReference>
<feature type="region of interest" description="Disordered" evidence="2">
    <location>
        <begin position="57"/>
        <end position="89"/>
    </location>
</feature>
<dbReference type="PANTHER" id="PTHR15503">
    <property type="entry name" value="LDOC1 RELATED"/>
    <property type="match status" value="1"/>
</dbReference>
<dbReference type="CDD" id="cd00303">
    <property type="entry name" value="retropepsin_like"/>
    <property type="match status" value="1"/>
</dbReference>
<comment type="caution">
    <text evidence="4">The sequence shown here is derived from an EMBL/GenBank/DDBJ whole genome shotgun (WGS) entry which is preliminary data.</text>
</comment>
<evidence type="ECO:0000256" key="2">
    <source>
        <dbReference type="SAM" id="MobiDB-lite"/>
    </source>
</evidence>
<organism evidence="4 5">
    <name type="scientific">Cephalotus follicularis</name>
    <name type="common">Albany pitcher plant</name>
    <dbReference type="NCBI Taxonomy" id="3775"/>
    <lineage>
        <taxon>Eukaryota</taxon>
        <taxon>Viridiplantae</taxon>
        <taxon>Streptophyta</taxon>
        <taxon>Embryophyta</taxon>
        <taxon>Tracheophyta</taxon>
        <taxon>Spermatophyta</taxon>
        <taxon>Magnoliopsida</taxon>
        <taxon>eudicotyledons</taxon>
        <taxon>Gunneridae</taxon>
        <taxon>Pentapetalae</taxon>
        <taxon>rosids</taxon>
        <taxon>fabids</taxon>
        <taxon>Oxalidales</taxon>
        <taxon>Cephalotaceae</taxon>
        <taxon>Cephalotus</taxon>
    </lineage>
</organism>
<dbReference type="Gene3D" id="4.10.60.10">
    <property type="entry name" value="Zinc finger, CCHC-type"/>
    <property type="match status" value="2"/>
</dbReference>
<dbReference type="PROSITE" id="PS00141">
    <property type="entry name" value="ASP_PROTEASE"/>
    <property type="match status" value="1"/>
</dbReference>
<feature type="domain" description="CCHC-type" evidence="3">
    <location>
        <begin position="110"/>
        <end position="125"/>
    </location>
</feature>
<evidence type="ECO:0000256" key="1">
    <source>
        <dbReference type="PROSITE-ProRule" id="PRU00047"/>
    </source>
</evidence>
<dbReference type="AlphaFoldDB" id="A0A1Q3AX78"/>
<gene>
    <name evidence="4" type="ORF">CFOL_v3_03882</name>
</gene>
<dbReference type="Proteomes" id="UP000187406">
    <property type="component" value="Unassembled WGS sequence"/>
</dbReference>
<dbReference type="GO" id="GO:0003676">
    <property type="term" value="F:nucleic acid binding"/>
    <property type="evidence" value="ECO:0007669"/>
    <property type="project" value="InterPro"/>
</dbReference>
<dbReference type="Pfam" id="PF00098">
    <property type="entry name" value="zf-CCHC"/>
    <property type="match status" value="2"/>
</dbReference>